<protein>
    <recommendedName>
        <fullName evidence="1">F-box domain-containing protein</fullName>
    </recommendedName>
</protein>
<reference evidence="2 3" key="1">
    <citation type="submission" date="2014-04" db="EMBL/GenBank/DDBJ databases">
        <authorList>
            <consortium name="DOE Joint Genome Institute"/>
            <person name="Kuo A."/>
            <person name="Ruytinx J."/>
            <person name="Rineau F."/>
            <person name="Colpaert J."/>
            <person name="Kohler A."/>
            <person name="Nagy L.G."/>
            <person name="Floudas D."/>
            <person name="Copeland A."/>
            <person name="Barry K.W."/>
            <person name="Cichocki N."/>
            <person name="Veneault-Fourrey C."/>
            <person name="LaButti K."/>
            <person name="Lindquist E.A."/>
            <person name="Lipzen A."/>
            <person name="Lundell T."/>
            <person name="Morin E."/>
            <person name="Murat C."/>
            <person name="Sun H."/>
            <person name="Tunlid A."/>
            <person name="Henrissat B."/>
            <person name="Grigoriev I.V."/>
            <person name="Hibbett D.S."/>
            <person name="Martin F."/>
            <person name="Nordberg H.P."/>
            <person name="Cantor M.N."/>
            <person name="Hua S.X."/>
        </authorList>
    </citation>
    <scope>NUCLEOTIDE SEQUENCE [LARGE SCALE GENOMIC DNA]</scope>
    <source>
        <strain evidence="2 3">UH-Slu-Lm8-n1</strain>
    </source>
</reference>
<dbReference type="InParanoid" id="A0A0D0BE75"/>
<sequence>MKPKAGLLSLPDEILHDILSLLPWQDILHCTSLCKALRRTYMLSSELQYITELGGQQLLPVSDGHISFSKRLQLLRDKAHAWFKFDIHSFEVIFIPVQFRTETQVSIVNGHACLWKEDIDSGTIFPIPRKPLQQTIERDFSPDSLCSIPKQTQSNFDVLNVHIDPVQNLLAIVYISPGWK</sequence>
<dbReference type="AlphaFoldDB" id="A0A0D0BE75"/>
<dbReference type="HOGENOM" id="CLU_1497187_0_0_1"/>
<dbReference type="Proteomes" id="UP000054485">
    <property type="component" value="Unassembled WGS sequence"/>
</dbReference>
<feature type="domain" description="F-box" evidence="1">
    <location>
        <begin position="4"/>
        <end position="53"/>
    </location>
</feature>
<evidence type="ECO:0000313" key="2">
    <source>
        <dbReference type="EMBL" id="KIK41618.1"/>
    </source>
</evidence>
<dbReference type="InterPro" id="IPR036047">
    <property type="entry name" value="F-box-like_dom_sf"/>
</dbReference>
<dbReference type="Gene3D" id="1.20.1280.50">
    <property type="match status" value="1"/>
</dbReference>
<gene>
    <name evidence="2" type="ORF">CY34DRAFT_197011</name>
</gene>
<reference evidence="3" key="2">
    <citation type="submission" date="2015-01" db="EMBL/GenBank/DDBJ databases">
        <title>Evolutionary Origins and Diversification of the Mycorrhizal Mutualists.</title>
        <authorList>
            <consortium name="DOE Joint Genome Institute"/>
            <consortium name="Mycorrhizal Genomics Consortium"/>
            <person name="Kohler A."/>
            <person name="Kuo A."/>
            <person name="Nagy L.G."/>
            <person name="Floudas D."/>
            <person name="Copeland A."/>
            <person name="Barry K.W."/>
            <person name="Cichocki N."/>
            <person name="Veneault-Fourrey C."/>
            <person name="LaButti K."/>
            <person name="Lindquist E.A."/>
            <person name="Lipzen A."/>
            <person name="Lundell T."/>
            <person name="Morin E."/>
            <person name="Murat C."/>
            <person name="Riley R."/>
            <person name="Ohm R."/>
            <person name="Sun H."/>
            <person name="Tunlid A."/>
            <person name="Henrissat B."/>
            <person name="Grigoriev I.V."/>
            <person name="Hibbett D.S."/>
            <person name="Martin F."/>
        </authorList>
    </citation>
    <scope>NUCLEOTIDE SEQUENCE [LARGE SCALE GENOMIC DNA]</scope>
    <source>
        <strain evidence="3">UH-Slu-Lm8-n1</strain>
    </source>
</reference>
<name>A0A0D0BE75_9AGAM</name>
<evidence type="ECO:0000313" key="3">
    <source>
        <dbReference type="Proteomes" id="UP000054485"/>
    </source>
</evidence>
<organism evidence="2 3">
    <name type="scientific">Suillus luteus UH-Slu-Lm8-n1</name>
    <dbReference type="NCBI Taxonomy" id="930992"/>
    <lineage>
        <taxon>Eukaryota</taxon>
        <taxon>Fungi</taxon>
        <taxon>Dikarya</taxon>
        <taxon>Basidiomycota</taxon>
        <taxon>Agaricomycotina</taxon>
        <taxon>Agaricomycetes</taxon>
        <taxon>Agaricomycetidae</taxon>
        <taxon>Boletales</taxon>
        <taxon>Suillineae</taxon>
        <taxon>Suillaceae</taxon>
        <taxon>Suillus</taxon>
    </lineage>
</organism>
<dbReference type="OrthoDB" id="2745718at2759"/>
<accession>A0A0D0BE75</accession>
<evidence type="ECO:0000259" key="1">
    <source>
        <dbReference type="PROSITE" id="PS50181"/>
    </source>
</evidence>
<dbReference type="EMBL" id="KN835263">
    <property type="protein sequence ID" value="KIK41618.1"/>
    <property type="molecule type" value="Genomic_DNA"/>
</dbReference>
<dbReference type="PROSITE" id="PS50181">
    <property type="entry name" value="FBOX"/>
    <property type="match status" value="1"/>
</dbReference>
<dbReference type="Pfam" id="PF12937">
    <property type="entry name" value="F-box-like"/>
    <property type="match status" value="1"/>
</dbReference>
<dbReference type="CDD" id="cd09917">
    <property type="entry name" value="F-box_SF"/>
    <property type="match status" value="1"/>
</dbReference>
<dbReference type="InterPro" id="IPR001810">
    <property type="entry name" value="F-box_dom"/>
</dbReference>
<dbReference type="SUPFAM" id="SSF81383">
    <property type="entry name" value="F-box domain"/>
    <property type="match status" value="1"/>
</dbReference>
<proteinExistence type="predicted"/>
<keyword evidence="3" id="KW-1185">Reference proteome</keyword>